<keyword evidence="2" id="KW-1185">Reference proteome</keyword>
<accession>A0ABT5KPS6</accession>
<dbReference type="InterPro" id="IPR006311">
    <property type="entry name" value="TAT_signal"/>
</dbReference>
<name>A0ABT5KPS6_9BURK</name>
<evidence type="ECO:0000313" key="2">
    <source>
        <dbReference type="Proteomes" id="UP001219862"/>
    </source>
</evidence>
<sequence>MSLNRRQAVLGSGLWAGALLAPWALPAWAGLSEGDAVSGIRAALERGANSAIANLGRKDGFQGNPAVRIDLPGQLKDGVQLLKMMGQGQQVDDLLVAMNRAAEAAVPAAKPLLSSAIRSMSVEDGKRILQGGDDAITQYFAGKTREPLARQFLPIVTQATQKVALSDKYNAVAGKAAGLGLIKSEDADLPHYVTGRALDGLFHMIADEERRIRQDPVGTGSALLKQVFGV</sequence>
<dbReference type="Proteomes" id="UP001219862">
    <property type="component" value="Unassembled WGS sequence"/>
</dbReference>
<reference evidence="1 2" key="1">
    <citation type="submission" date="2022-10" db="EMBL/GenBank/DDBJ databases">
        <title>paucibacter sp. hw8 Genome sequencing.</title>
        <authorList>
            <person name="Park S."/>
        </authorList>
    </citation>
    <scope>NUCLEOTIDE SEQUENCE [LARGE SCALE GENOMIC DNA]</scope>
    <source>
        <strain evidence="2">hw8</strain>
    </source>
</reference>
<organism evidence="1 2">
    <name type="scientific">Roseateles koreensis</name>
    <dbReference type="NCBI Taxonomy" id="2987526"/>
    <lineage>
        <taxon>Bacteria</taxon>
        <taxon>Pseudomonadati</taxon>
        <taxon>Pseudomonadota</taxon>
        <taxon>Betaproteobacteria</taxon>
        <taxon>Burkholderiales</taxon>
        <taxon>Sphaerotilaceae</taxon>
        <taxon>Roseateles</taxon>
    </lineage>
</organism>
<dbReference type="Pfam" id="PF13852">
    <property type="entry name" value="DUF4197"/>
    <property type="match status" value="1"/>
</dbReference>
<proteinExistence type="predicted"/>
<dbReference type="PROSITE" id="PS51318">
    <property type="entry name" value="TAT"/>
    <property type="match status" value="1"/>
</dbReference>
<dbReference type="EMBL" id="JAQQXS010000005">
    <property type="protein sequence ID" value="MDC8784922.1"/>
    <property type="molecule type" value="Genomic_DNA"/>
</dbReference>
<dbReference type="InterPro" id="IPR025245">
    <property type="entry name" value="DUF4197"/>
</dbReference>
<evidence type="ECO:0000313" key="1">
    <source>
        <dbReference type="EMBL" id="MDC8784922.1"/>
    </source>
</evidence>
<comment type="caution">
    <text evidence="1">The sequence shown here is derived from an EMBL/GenBank/DDBJ whole genome shotgun (WGS) entry which is preliminary data.</text>
</comment>
<protein>
    <submittedName>
        <fullName evidence="1">DUF4197 domain-containing protein</fullName>
    </submittedName>
</protein>
<gene>
    <name evidence="1" type="ORF">PRZ01_06935</name>
</gene>